<keyword evidence="2" id="KW-1185">Reference proteome</keyword>
<protein>
    <submittedName>
        <fullName evidence="1">Uncharacterized protein</fullName>
    </submittedName>
</protein>
<dbReference type="EMBL" id="QKWP01000123">
    <property type="protein sequence ID" value="RIB26784.1"/>
    <property type="molecule type" value="Genomic_DNA"/>
</dbReference>
<organism evidence="1 2">
    <name type="scientific">Gigaspora rosea</name>
    <dbReference type="NCBI Taxonomy" id="44941"/>
    <lineage>
        <taxon>Eukaryota</taxon>
        <taxon>Fungi</taxon>
        <taxon>Fungi incertae sedis</taxon>
        <taxon>Mucoromycota</taxon>
        <taxon>Glomeromycotina</taxon>
        <taxon>Glomeromycetes</taxon>
        <taxon>Diversisporales</taxon>
        <taxon>Gigasporaceae</taxon>
        <taxon>Gigaspora</taxon>
    </lineage>
</organism>
<feature type="non-terminal residue" evidence="1">
    <location>
        <position position="1"/>
    </location>
</feature>
<gene>
    <name evidence="1" type="ORF">C2G38_2063916</name>
</gene>
<accession>A0A397VW79</accession>
<proteinExistence type="predicted"/>
<dbReference type="STRING" id="44941.A0A397VW79"/>
<reference evidence="1 2" key="1">
    <citation type="submission" date="2018-06" db="EMBL/GenBank/DDBJ databases">
        <title>Comparative genomics reveals the genomic features of Rhizophagus irregularis, R. cerebriforme, R. diaphanum and Gigaspora rosea, and their symbiotic lifestyle signature.</title>
        <authorList>
            <person name="Morin E."/>
            <person name="San Clemente H."/>
            <person name="Chen E.C.H."/>
            <person name="De La Providencia I."/>
            <person name="Hainaut M."/>
            <person name="Kuo A."/>
            <person name="Kohler A."/>
            <person name="Murat C."/>
            <person name="Tang N."/>
            <person name="Roy S."/>
            <person name="Loubradou J."/>
            <person name="Henrissat B."/>
            <person name="Grigoriev I.V."/>
            <person name="Corradi N."/>
            <person name="Roux C."/>
            <person name="Martin F.M."/>
        </authorList>
    </citation>
    <scope>NUCLEOTIDE SEQUENCE [LARGE SCALE GENOMIC DNA]</scope>
    <source>
        <strain evidence="1 2">DAOM 194757</strain>
    </source>
</reference>
<dbReference type="OrthoDB" id="269227at2759"/>
<evidence type="ECO:0000313" key="1">
    <source>
        <dbReference type="EMBL" id="RIB26784.1"/>
    </source>
</evidence>
<sequence length="80" mass="9092">RQNGVGVYQFTIKDGKRCSLADSYLKDALKKVELCPDSKSNDFRKKVASVDVRSFAHVLDVIWEEENKGIILQDTFIMAL</sequence>
<evidence type="ECO:0000313" key="2">
    <source>
        <dbReference type="Proteomes" id="UP000266673"/>
    </source>
</evidence>
<dbReference type="Proteomes" id="UP000266673">
    <property type="component" value="Unassembled WGS sequence"/>
</dbReference>
<name>A0A397VW79_9GLOM</name>
<comment type="caution">
    <text evidence="1">The sequence shown here is derived from an EMBL/GenBank/DDBJ whole genome shotgun (WGS) entry which is preliminary data.</text>
</comment>
<dbReference type="AlphaFoldDB" id="A0A397VW79"/>